<dbReference type="PRINTS" id="PR00742">
    <property type="entry name" value="GLHYDRLASE35"/>
</dbReference>
<evidence type="ECO:0000256" key="3">
    <source>
        <dbReference type="ARBA" id="ARBA00009809"/>
    </source>
</evidence>
<keyword evidence="6" id="KW-0964">Secreted</keyword>
<dbReference type="InterPro" id="IPR048913">
    <property type="entry name" value="BetaGal_gal-bd"/>
</dbReference>
<evidence type="ECO:0000259" key="11">
    <source>
        <dbReference type="Pfam" id="PF17834"/>
    </source>
</evidence>
<evidence type="ECO:0000256" key="2">
    <source>
        <dbReference type="ARBA" id="ARBA00004271"/>
    </source>
</evidence>
<dbReference type="FunFam" id="2.60.120.260:FF:000076">
    <property type="entry name" value="Beta-galactosidase"/>
    <property type="match status" value="1"/>
</dbReference>
<comment type="catalytic activity">
    <reaction evidence="1">
        <text>Hydrolysis of terminal non-reducing beta-D-galactose residues in beta-D-galactosides.</text>
        <dbReference type="EC" id="3.2.1.23"/>
    </reaction>
</comment>
<dbReference type="SUPFAM" id="SSF51445">
    <property type="entry name" value="(Trans)glycosidases"/>
    <property type="match status" value="1"/>
</dbReference>
<dbReference type="EMBL" id="CM000780">
    <property type="protein sequence ID" value="AQK59756.1"/>
    <property type="molecule type" value="Genomic_DNA"/>
</dbReference>
<dbReference type="Pfam" id="PF21467">
    <property type="entry name" value="BetaGal_gal-bd"/>
    <property type="match status" value="2"/>
</dbReference>
<dbReference type="AlphaFoldDB" id="A0A1D6QQF0"/>
<evidence type="ECO:0000256" key="4">
    <source>
        <dbReference type="ARBA" id="ARBA00012756"/>
    </source>
</evidence>
<dbReference type="InterPro" id="IPR008979">
    <property type="entry name" value="Galactose-bd-like_sf"/>
</dbReference>
<sequence length="518" mass="56687">MAAAPRSLVTCSGGGSSSSRILLAVFLAAALLASAANAAVSYDHRSLVINGRRRILISGSIHYPVEDLAFAVARFVQKGGSFVNYYMYHGGTNFGRTAGGPFIATSYDYDAPIDEFGLLRQPKWGHLRNMHRAIKQAEPALVSGDPTIRSIGNYEKAYVFKSKNGACAAFLSNYHVKSAVRIRFDGRHYDLPAWSISILPDCKTAVFNTATVKEPTLLPKMSPVMHRFAWQSYSEDTNSLDDSAFARDGLIEQLSLTWDKSDYLWYTTHVNIGSNERFLKSGQWPQLSVYSAGHSMQVFVNGRSYGSVYGGYDNPKLTFSGYVKMWQGSNKISILSSAVGLPNNGDHFELWNVGVLGPVTLSGLNEGKRDLSHQRWIYQVGLKGESLGLHTVTGSSAVEWAGPGGGTQPLTWHKALFNAPAGSDPVALDMGSMGKGQVWVNGRHAGRYWSYRAHSRGCGRCSYAGTYREDQCTSNCGDLSQRWYHVPRSWLKPSGNLLVVLEEYGGDLAGVSLATRTT</sequence>
<comment type="subcellular location">
    <subcellularLocation>
        <location evidence="2">Secreted</location>
        <location evidence="2">Extracellular space</location>
        <location evidence="2">Apoplast</location>
    </subcellularLocation>
</comment>
<feature type="domain" description="Beta-galactosidase beta-sandwich" evidence="11">
    <location>
        <begin position="156"/>
        <end position="212"/>
    </location>
</feature>
<keyword evidence="9" id="KW-0326">Glycosidase</keyword>
<dbReference type="EC" id="3.2.1.23" evidence="4"/>
<reference evidence="13" key="1">
    <citation type="submission" date="2015-12" db="EMBL/GenBank/DDBJ databases">
        <title>Update maize B73 reference genome by single molecule sequencing technologies.</title>
        <authorList>
            <consortium name="Maize Genome Sequencing Project"/>
            <person name="Ware D."/>
        </authorList>
    </citation>
    <scope>NUCLEOTIDE SEQUENCE</scope>
    <source>
        <tissue evidence="13">Seedling</tissue>
    </source>
</reference>
<feature type="domain" description="Beta-galactosidase galactose-binding" evidence="12">
    <location>
        <begin position="263"/>
        <end position="330"/>
    </location>
</feature>
<dbReference type="ExpressionAtlas" id="A0A1D6QQF0">
    <property type="expression patterns" value="baseline and differential"/>
</dbReference>
<evidence type="ECO:0000256" key="5">
    <source>
        <dbReference type="ARBA" id="ARBA00022523"/>
    </source>
</evidence>
<dbReference type="Pfam" id="PF01301">
    <property type="entry name" value="Glyco_hydro_35"/>
    <property type="match status" value="1"/>
</dbReference>
<evidence type="ECO:0000256" key="1">
    <source>
        <dbReference type="ARBA" id="ARBA00001412"/>
    </source>
</evidence>
<evidence type="ECO:0000256" key="6">
    <source>
        <dbReference type="ARBA" id="ARBA00022525"/>
    </source>
</evidence>
<dbReference type="FunFam" id="2.60.120.260:FF:000142">
    <property type="entry name" value="Beta-galactosidase"/>
    <property type="match status" value="1"/>
</dbReference>
<dbReference type="GO" id="GO:0005975">
    <property type="term" value="P:carbohydrate metabolic process"/>
    <property type="evidence" value="ECO:0007669"/>
    <property type="project" value="InterPro"/>
</dbReference>
<dbReference type="Pfam" id="PF17834">
    <property type="entry name" value="GHD"/>
    <property type="match status" value="1"/>
</dbReference>
<dbReference type="InterPro" id="IPR001944">
    <property type="entry name" value="Glycoside_Hdrlase_35"/>
</dbReference>
<dbReference type="SUPFAM" id="SSF49785">
    <property type="entry name" value="Galactose-binding domain-like"/>
    <property type="match status" value="2"/>
</dbReference>
<dbReference type="InterPro" id="IPR041392">
    <property type="entry name" value="GHD"/>
</dbReference>
<dbReference type="PANTHER" id="PTHR23421">
    <property type="entry name" value="BETA-GALACTOSIDASE RELATED"/>
    <property type="match status" value="1"/>
</dbReference>
<evidence type="ECO:0000259" key="10">
    <source>
        <dbReference type="Pfam" id="PF01301"/>
    </source>
</evidence>
<dbReference type="GO" id="GO:0004565">
    <property type="term" value="F:beta-galactosidase activity"/>
    <property type="evidence" value="ECO:0007669"/>
    <property type="project" value="UniProtKB-EC"/>
</dbReference>
<dbReference type="FunFam" id="2.60.120.260:FF:000061">
    <property type="entry name" value="Beta-galactosidase"/>
    <property type="match status" value="1"/>
</dbReference>
<dbReference type="Gene3D" id="2.60.120.260">
    <property type="entry name" value="Galactose-binding domain-like"/>
    <property type="match status" value="2"/>
</dbReference>
<keyword evidence="8" id="KW-0378">Hydrolase</keyword>
<evidence type="ECO:0000313" key="13">
    <source>
        <dbReference type="EMBL" id="AQK59756.1"/>
    </source>
</evidence>
<accession>A0A1D6QQF0</accession>
<dbReference type="Gene3D" id="3.20.20.80">
    <property type="entry name" value="Glycosidases"/>
    <property type="match status" value="1"/>
</dbReference>
<feature type="domain" description="Glycoside hydrolase 35 catalytic" evidence="10">
    <location>
        <begin position="65"/>
        <end position="133"/>
    </location>
</feature>
<name>A0A1D6QQF0_MAIZE</name>
<dbReference type="InterPro" id="IPR031330">
    <property type="entry name" value="Gly_Hdrlase_35_cat"/>
</dbReference>
<proteinExistence type="inferred from homology"/>
<protein>
    <recommendedName>
        <fullName evidence="4">beta-galactosidase</fullName>
        <ecNumber evidence="4">3.2.1.23</ecNumber>
    </recommendedName>
</protein>
<dbReference type="GO" id="GO:0048046">
    <property type="term" value="C:apoplast"/>
    <property type="evidence" value="ECO:0007669"/>
    <property type="project" value="UniProtKB-SubCell"/>
</dbReference>
<organism evidence="13">
    <name type="scientific">Zea mays</name>
    <name type="common">Maize</name>
    <dbReference type="NCBI Taxonomy" id="4577"/>
    <lineage>
        <taxon>Eukaryota</taxon>
        <taxon>Viridiplantae</taxon>
        <taxon>Streptophyta</taxon>
        <taxon>Embryophyta</taxon>
        <taxon>Tracheophyta</taxon>
        <taxon>Spermatophyta</taxon>
        <taxon>Magnoliopsida</taxon>
        <taxon>Liliopsida</taxon>
        <taxon>Poales</taxon>
        <taxon>Poaceae</taxon>
        <taxon>PACMAD clade</taxon>
        <taxon>Panicoideae</taxon>
        <taxon>Andropogonodae</taxon>
        <taxon>Andropogoneae</taxon>
        <taxon>Tripsacinae</taxon>
        <taxon>Zea</taxon>
    </lineage>
</organism>
<evidence type="ECO:0000256" key="8">
    <source>
        <dbReference type="ARBA" id="ARBA00022801"/>
    </source>
</evidence>
<keyword evidence="5" id="KW-0052">Apoplast</keyword>
<evidence type="ECO:0000256" key="9">
    <source>
        <dbReference type="ARBA" id="ARBA00023295"/>
    </source>
</evidence>
<dbReference type="InterPro" id="IPR017853">
    <property type="entry name" value="GH"/>
</dbReference>
<gene>
    <name evidence="13" type="ORF">ZEAMMB73_Zm00001d053585</name>
</gene>
<evidence type="ECO:0000256" key="7">
    <source>
        <dbReference type="ARBA" id="ARBA00022729"/>
    </source>
</evidence>
<evidence type="ECO:0000259" key="12">
    <source>
        <dbReference type="Pfam" id="PF21467"/>
    </source>
</evidence>
<feature type="domain" description="Beta-galactosidase galactose-binding" evidence="12">
    <location>
        <begin position="410"/>
        <end position="496"/>
    </location>
</feature>
<keyword evidence="7" id="KW-0732">Signal</keyword>
<comment type="similarity">
    <text evidence="3">Belongs to the glycosyl hydrolase 35 family.</text>
</comment>